<accession>A0A3A4P1G3</accession>
<keyword evidence="5 8" id="KW-0812">Transmembrane</keyword>
<feature type="transmembrane region" description="Helical" evidence="8">
    <location>
        <begin position="346"/>
        <end position="374"/>
    </location>
</feature>
<gene>
    <name evidence="10" type="ORF">C4520_02795</name>
</gene>
<feature type="transmembrane region" description="Helical" evidence="8">
    <location>
        <begin position="133"/>
        <end position="150"/>
    </location>
</feature>
<dbReference type="PANTHER" id="PTHR33908:SF11">
    <property type="entry name" value="MEMBRANE PROTEIN"/>
    <property type="match status" value="1"/>
</dbReference>
<proteinExistence type="predicted"/>
<name>A0A3A4P1G3_ABYX5</name>
<dbReference type="AlphaFoldDB" id="A0A3A4P1G3"/>
<feature type="transmembrane region" description="Helical" evidence="8">
    <location>
        <begin position="317"/>
        <end position="334"/>
    </location>
</feature>
<keyword evidence="2" id="KW-1003">Cell membrane</keyword>
<feature type="transmembrane region" description="Helical" evidence="8">
    <location>
        <begin position="386"/>
        <end position="406"/>
    </location>
</feature>
<dbReference type="GO" id="GO:0005886">
    <property type="term" value="C:plasma membrane"/>
    <property type="evidence" value="ECO:0007669"/>
    <property type="project" value="UniProtKB-SubCell"/>
</dbReference>
<dbReference type="Pfam" id="PF13231">
    <property type="entry name" value="PMT_2"/>
    <property type="match status" value="1"/>
</dbReference>
<evidence type="ECO:0000313" key="10">
    <source>
        <dbReference type="EMBL" id="RJP25062.1"/>
    </source>
</evidence>
<keyword evidence="7 8" id="KW-0472">Membrane</keyword>
<feature type="transmembrane region" description="Helical" evidence="8">
    <location>
        <begin position="192"/>
        <end position="209"/>
    </location>
</feature>
<feature type="transmembrane region" description="Helical" evidence="8">
    <location>
        <begin position="466"/>
        <end position="486"/>
    </location>
</feature>
<dbReference type="PANTHER" id="PTHR33908">
    <property type="entry name" value="MANNOSYLTRANSFERASE YKCB-RELATED"/>
    <property type="match status" value="1"/>
</dbReference>
<dbReference type="Proteomes" id="UP000265882">
    <property type="component" value="Unassembled WGS sequence"/>
</dbReference>
<keyword evidence="6 8" id="KW-1133">Transmembrane helix</keyword>
<feature type="transmembrane region" description="Helical" evidence="8">
    <location>
        <begin position="493"/>
        <end position="512"/>
    </location>
</feature>
<feature type="transmembrane region" description="Helical" evidence="8">
    <location>
        <begin position="518"/>
        <end position="537"/>
    </location>
</feature>
<keyword evidence="3" id="KW-0328">Glycosyltransferase</keyword>
<feature type="domain" description="Glycosyltransferase RgtA/B/C/D-like" evidence="9">
    <location>
        <begin position="255"/>
        <end position="401"/>
    </location>
</feature>
<evidence type="ECO:0000256" key="4">
    <source>
        <dbReference type="ARBA" id="ARBA00022679"/>
    </source>
</evidence>
<dbReference type="GO" id="GO:0016763">
    <property type="term" value="F:pentosyltransferase activity"/>
    <property type="evidence" value="ECO:0007669"/>
    <property type="project" value="TreeGrafter"/>
</dbReference>
<evidence type="ECO:0000256" key="3">
    <source>
        <dbReference type="ARBA" id="ARBA00022676"/>
    </source>
</evidence>
<reference evidence="10 11" key="1">
    <citation type="journal article" date="2017" name="ISME J.">
        <title>Energy and carbon metabolisms in a deep terrestrial subsurface fluid microbial community.</title>
        <authorList>
            <person name="Momper L."/>
            <person name="Jungbluth S.P."/>
            <person name="Lee M.D."/>
            <person name="Amend J.P."/>
        </authorList>
    </citation>
    <scope>NUCLEOTIDE SEQUENCE [LARGE SCALE GENOMIC DNA]</scope>
    <source>
        <strain evidence="10">SURF_5</strain>
    </source>
</reference>
<protein>
    <recommendedName>
        <fullName evidence="9">Glycosyltransferase RgtA/B/C/D-like domain-containing protein</fullName>
    </recommendedName>
</protein>
<feature type="transmembrane region" description="Helical" evidence="8">
    <location>
        <begin position="104"/>
        <end position="124"/>
    </location>
</feature>
<dbReference type="InterPro" id="IPR038731">
    <property type="entry name" value="RgtA/B/C-like"/>
</dbReference>
<dbReference type="EMBL" id="QZKU01000026">
    <property type="protein sequence ID" value="RJP25062.1"/>
    <property type="molecule type" value="Genomic_DNA"/>
</dbReference>
<sequence length="697" mass="77196">MIFAKHECYHERNLNEKENLLPQLDLHETHAEYSAEPEVRAPLSRRLIISFLSIAAISILSFLWCLHLVQQARSQGFVLQEIKPLMDTLIGWGKSLYWLGGRPLFVPAILGVAAALAVAAYAAFRKDCAALASNRRLLILALAFALMYIIGGTSSFALYIAGIIAVILLGWFSEFRRESVAEPAPIERKEKALLGMILLLGLLLRMYQVDVFPRLYTADEQLLAQVVLELGERPFEFFSEPHIMKPHLLRIAGIRLAFMTLGTGLFQQRAVSVFEGTTTILLVYLLGRSLWGNRAGMFSAFLLAIDPWHIGHSKAGVHNIEGPLFLALLLLLIMRTVRQGSIRNLIFLGAVAGATVYLYLSCVILAPFAVIAAIAGRYRQNKLKSVLLKEAVIMVAAAVVVALPYFTVGRENIRELESFYTAGGNFLTAAKEHGWNPLFVLFVNSWNGIEHIINWTDRSIHPAKTFYPNPVAVGLALLGVGTLIGLRKKFEHVLVLLVIPIAWLPMSLSYGFAERRLFSGLLPVPALLGGLILARLWEQKFSGYAARRLSRALFVSILIAAVPLTAFIVYSDADPMSGGRVHPRKTAEYIGSLPPEYSVFVSNPVKDIPFLVCLASYDRLKGKADNNAFSFVSFEMLDAMAEKIALTPNVAVVMGVGAGEREFLRKVKALNPDSEIVEADEFLACLIHKNTPDRRED</sequence>
<dbReference type="GO" id="GO:0009103">
    <property type="term" value="P:lipopolysaccharide biosynthetic process"/>
    <property type="evidence" value="ECO:0007669"/>
    <property type="project" value="UniProtKB-ARBA"/>
</dbReference>
<comment type="caution">
    <text evidence="10">The sequence shown here is derived from an EMBL/GenBank/DDBJ whole genome shotgun (WGS) entry which is preliminary data.</text>
</comment>
<evidence type="ECO:0000313" key="11">
    <source>
        <dbReference type="Proteomes" id="UP000265882"/>
    </source>
</evidence>
<feature type="transmembrane region" description="Helical" evidence="8">
    <location>
        <begin position="156"/>
        <end position="172"/>
    </location>
</feature>
<dbReference type="InterPro" id="IPR050297">
    <property type="entry name" value="LipidA_mod_glycosyltrf_83"/>
</dbReference>
<keyword evidence="4" id="KW-0808">Transferase</keyword>
<organism evidence="10 11">
    <name type="scientific">Abyssobacteria bacterium (strain SURF_5)</name>
    <dbReference type="NCBI Taxonomy" id="2093360"/>
    <lineage>
        <taxon>Bacteria</taxon>
        <taxon>Pseudomonadati</taxon>
        <taxon>Candidatus Hydrogenedentota</taxon>
        <taxon>Candidatus Abyssobacteria</taxon>
    </lineage>
</organism>
<evidence type="ECO:0000256" key="2">
    <source>
        <dbReference type="ARBA" id="ARBA00022475"/>
    </source>
</evidence>
<evidence type="ECO:0000256" key="5">
    <source>
        <dbReference type="ARBA" id="ARBA00022692"/>
    </source>
</evidence>
<evidence type="ECO:0000256" key="6">
    <source>
        <dbReference type="ARBA" id="ARBA00022989"/>
    </source>
</evidence>
<evidence type="ECO:0000256" key="8">
    <source>
        <dbReference type="SAM" id="Phobius"/>
    </source>
</evidence>
<evidence type="ECO:0000259" key="9">
    <source>
        <dbReference type="Pfam" id="PF13231"/>
    </source>
</evidence>
<comment type="subcellular location">
    <subcellularLocation>
        <location evidence="1">Cell membrane</location>
        <topology evidence="1">Multi-pass membrane protein</topology>
    </subcellularLocation>
</comment>
<feature type="transmembrane region" description="Helical" evidence="8">
    <location>
        <begin position="47"/>
        <end position="69"/>
    </location>
</feature>
<evidence type="ECO:0000256" key="1">
    <source>
        <dbReference type="ARBA" id="ARBA00004651"/>
    </source>
</evidence>
<feature type="transmembrane region" description="Helical" evidence="8">
    <location>
        <begin position="549"/>
        <end position="570"/>
    </location>
</feature>
<evidence type="ECO:0000256" key="7">
    <source>
        <dbReference type="ARBA" id="ARBA00023136"/>
    </source>
</evidence>